<name>A0AAN6RDU2_9PLEO</name>
<dbReference type="AlphaFoldDB" id="A0AAN6RDU2"/>
<reference evidence="1 2" key="1">
    <citation type="submission" date="2021-02" db="EMBL/GenBank/DDBJ databases">
        <title>Genome assembly of Pseudopithomyces chartarum.</title>
        <authorList>
            <person name="Jauregui R."/>
            <person name="Singh J."/>
            <person name="Voisey C."/>
        </authorList>
    </citation>
    <scope>NUCLEOTIDE SEQUENCE [LARGE SCALE GENOMIC DNA]</scope>
    <source>
        <strain evidence="1 2">AGR01</strain>
    </source>
</reference>
<protein>
    <recommendedName>
        <fullName evidence="3">Aminoglycoside phosphotransferase domain-containing protein</fullName>
    </recommendedName>
</protein>
<evidence type="ECO:0008006" key="3">
    <source>
        <dbReference type="Google" id="ProtNLM"/>
    </source>
</evidence>
<proteinExistence type="predicted"/>
<evidence type="ECO:0000313" key="1">
    <source>
        <dbReference type="EMBL" id="KAK3201545.1"/>
    </source>
</evidence>
<evidence type="ECO:0000313" key="2">
    <source>
        <dbReference type="Proteomes" id="UP001280581"/>
    </source>
</evidence>
<comment type="caution">
    <text evidence="1">The sequence shown here is derived from an EMBL/GenBank/DDBJ whole genome shotgun (WGS) entry which is preliminary data.</text>
</comment>
<dbReference type="InterPro" id="IPR011009">
    <property type="entry name" value="Kinase-like_dom_sf"/>
</dbReference>
<accession>A0AAN6RDU2</accession>
<keyword evidence="2" id="KW-1185">Reference proteome</keyword>
<dbReference type="PANTHER" id="PTHR21310:SF48">
    <property type="entry name" value="AMINOGLYCOSIDE PHOSPHOTRANSFERASE DOMAIN-CONTAINING PROTEIN"/>
    <property type="match status" value="1"/>
</dbReference>
<dbReference type="SUPFAM" id="SSF56112">
    <property type="entry name" value="Protein kinase-like (PK-like)"/>
    <property type="match status" value="1"/>
</dbReference>
<sequence>MEADASPTIRSKPQVSLEAWGTLDQAEISRMILAEEYKPHPAFETWTKMKLPYQAPSCPPLPSWLQIRQATKTDNLHHNCMGSANEAETLLFLAENCPQLRIPTVLAVWTVEIQEGTCFCMMTKYIEGIRLELESEAFARFPIETQNVLCRKISEQIQQIRALPSEGYYGRVHRQGWLDPPNGVDIPDRASVCKNVTGPYSSYKEYISATKLAMEIALATRDQGEEFRPETVSNAEKFLRILPDWHPHEPKFTWMDPKLSNMIIRPIKGDDGKEDWEVYFLDWECSGWYPGWVQSFQIRGRVGVMLRDRTKPPYDAAGKWYPAYMYERNDAIRDEILKGFEPNPRKDIWDLTYHLTWTMY</sequence>
<dbReference type="PANTHER" id="PTHR21310">
    <property type="entry name" value="AMINOGLYCOSIDE PHOSPHOTRANSFERASE-RELATED-RELATED"/>
    <property type="match status" value="1"/>
</dbReference>
<dbReference type="EMBL" id="WVTA01000016">
    <property type="protein sequence ID" value="KAK3201545.1"/>
    <property type="molecule type" value="Genomic_DNA"/>
</dbReference>
<dbReference type="InterPro" id="IPR051678">
    <property type="entry name" value="AGP_Transferase"/>
</dbReference>
<dbReference type="Proteomes" id="UP001280581">
    <property type="component" value="Unassembled WGS sequence"/>
</dbReference>
<organism evidence="1 2">
    <name type="scientific">Pseudopithomyces chartarum</name>
    <dbReference type="NCBI Taxonomy" id="1892770"/>
    <lineage>
        <taxon>Eukaryota</taxon>
        <taxon>Fungi</taxon>
        <taxon>Dikarya</taxon>
        <taxon>Ascomycota</taxon>
        <taxon>Pezizomycotina</taxon>
        <taxon>Dothideomycetes</taxon>
        <taxon>Pleosporomycetidae</taxon>
        <taxon>Pleosporales</taxon>
        <taxon>Massarineae</taxon>
        <taxon>Didymosphaeriaceae</taxon>
        <taxon>Pseudopithomyces</taxon>
    </lineage>
</organism>
<gene>
    <name evidence="1" type="ORF">GRF29_185g1312891</name>
</gene>